<organism evidence="2 3">
    <name type="scientific">Candidatus Woykebacteria bacterium RIFCSPLOWO2_01_FULL_41_12</name>
    <dbReference type="NCBI Taxonomy" id="1802604"/>
    <lineage>
        <taxon>Bacteria</taxon>
        <taxon>Candidatus Woykeibacteriota</taxon>
    </lineage>
</organism>
<evidence type="ECO:0000313" key="2">
    <source>
        <dbReference type="EMBL" id="OGY32149.1"/>
    </source>
</evidence>
<evidence type="ECO:0000256" key="1">
    <source>
        <dbReference type="SAM" id="Phobius"/>
    </source>
</evidence>
<feature type="transmembrane region" description="Helical" evidence="1">
    <location>
        <begin position="90"/>
        <end position="110"/>
    </location>
</feature>
<keyword evidence="1" id="KW-0472">Membrane</keyword>
<proteinExistence type="predicted"/>
<dbReference type="AlphaFoldDB" id="A0A1G1WWN6"/>
<evidence type="ECO:0008006" key="4">
    <source>
        <dbReference type="Google" id="ProtNLM"/>
    </source>
</evidence>
<evidence type="ECO:0000313" key="3">
    <source>
        <dbReference type="Proteomes" id="UP000179279"/>
    </source>
</evidence>
<keyword evidence="1" id="KW-1133">Transmembrane helix</keyword>
<feature type="transmembrane region" description="Helical" evidence="1">
    <location>
        <begin position="20"/>
        <end position="45"/>
    </location>
</feature>
<gene>
    <name evidence="2" type="ORF">A3A57_02805</name>
</gene>
<accession>A0A1G1WWN6</accession>
<sequence>MSESIKFLEYSFWFHKADPASVLEIGFLFFIFGLVFLLGMGITFYNKWVIKTYPPKNKILKPAGIGFVYLGLAGFLLIIFRYLGADFLGIRFFQLLIFLTAASWGFYFTYKYRQNVSKESILYEAELVKKKYLVK</sequence>
<keyword evidence="1" id="KW-0812">Transmembrane</keyword>
<name>A0A1G1WWN6_9BACT</name>
<comment type="caution">
    <text evidence="2">The sequence shown here is derived from an EMBL/GenBank/DDBJ whole genome shotgun (WGS) entry which is preliminary data.</text>
</comment>
<dbReference type="Proteomes" id="UP000179279">
    <property type="component" value="Unassembled WGS sequence"/>
</dbReference>
<dbReference type="EMBL" id="MHDA01000022">
    <property type="protein sequence ID" value="OGY32149.1"/>
    <property type="molecule type" value="Genomic_DNA"/>
</dbReference>
<protein>
    <recommendedName>
        <fullName evidence="4">DUF5671 domain-containing protein</fullName>
    </recommendedName>
</protein>
<feature type="transmembrane region" description="Helical" evidence="1">
    <location>
        <begin position="66"/>
        <end position="84"/>
    </location>
</feature>
<reference evidence="2 3" key="1">
    <citation type="journal article" date="2016" name="Nat. Commun.">
        <title>Thousands of microbial genomes shed light on interconnected biogeochemical processes in an aquifer system.</title>
        <authorList>
            <person name="Anantharaman K."/>
            <person name="Brown C.T."/>
            <person name="Hug L.A."/>
            <person name="Sharon I."/>
            <person name="Castelle C.J."/>
            <person name="Probst A.J."/>
            <person name="Thomas B.C."/>
            <person name="Singh A."/>
            <person name="Wilkins M.J."/>
            <person name="Karaoz U."/>
            <person name="Brodie E.L."/>
            <person name="Williams K.H."/>
            <person name="Hubbard S.S."/>
            <person name="Banfield J.F."/>
        </authorList>
    </citation>
    <scope>NUCLEOTIDE SEQUENCE [LARGE SCALE GENOMIC DNA]</scope>
</reference>